<dbReference type="EMBL" id="JACHJY010000002">
    <property type="protein sequence ID" value="MBB4980905.1"/>
    <property type="molecule type" value="Genomic_DNA"/>
</dbReference>
<keyword evidence="1" id="KW-1133">Transmembrane helix</keyword>
<keyword evidence="3" id="KW-1185">Reference proteome</keyword>
<reference evidence="2 3" key="1">
    <citation type="submission" date="2020-08" db="EMBL/GenBank/DDBJ databases">
        <title>Genomic Encyclopedia of Type Strains, Phase III (KMG-III): the genomes of soil and plant-associated and newly described type strains.</title>
        <authorList>
            <person name="Whitman W."/>
        </authorList>
    </citation>
    <scope>NUCLEOTIDE SEQUENCE [LARGE SCALE GENOMIC DNA]</scope>
    <source>
        <strain evidence="2 3">SFB5A</strain>
    </source>
</reference>
<evidence type="ECO:0000256" key="1">
    <source>
        <dbReference type="SAM" id="Phobius"/>
    </source>
</evidence>
<organism evidence="2 3">
    <name type="scientific">Streptomyces nymphaeiformis</name>
    <dbReference type="NCBI Taxonomy" id="2663842"/>
    <lineage>
        <taxon>Bacteria</taxon>
        <taxon>Bacillati</taxon>
        <taxon>Actinomycetota</taxon>
        <taxon>Actinomycetes</taxon>
        <taxon>Kitasatosporales</taxon>
        <taxon>Streptomycetaceae</taxon>
        <taxon>Streptomyces</taxon>
    </lineage>
</organism>
<dbReference type="AlphaFoldDB" id="A0A7W7TWZ6"/>
<gene>
    <name evidence="2" type="ORF">GGE06_001813</name>
</gene>
<name>A0A7W7TWZ6_9ACTN</name>
<evidence type="ECO:0000313" key="3">
    <source>
        <dbReference type="Proteomes" id="UP000582643"/>
    </source>
</evidence>
<accession>A0A7W7TWZ6</accession>
<dbReference type="Proteomes" id="UP000582643">
    <property type="component" value="Unassembled WGS sequence"/>
</dbReference>
<evidence type="ECO:0000313" key="2">
    <source>
        <dbReference type="EMBL" id="MBB4980905.1"/>
    </source>
</evidence>
<sequence length="76" mass="8419">MRKRDSNADGHGQRAVAIRWIQVVPFGVVVLLFGFPIWEREHSGGSSSIVFGLMTASASSIGMLERYRANVAKRSR</sequence>
<protein>
    <submittedName>
        <fullName evidence="2">Uncharacterized protein</fullName>
    </submittedName>
</protein>
<keyword evidence="1" id="KW-0812">Transmembrane</keyword>
<proteinExistence type="predicted"/>
<keyword evidence="1" id="KW-0472">Membrane</keyword>
<feature type="transmembrane region" description="Helical" evidence="1">
    <location>
        <begin position="44"/>
        <end position="64"/>
    </location>
</feature>
<comment type="caution">
    <text evidence="2">The sequence shown here is derived from an EMBL/GenBank/DDBJ whole genome shotgun (WGS) entry which is preliminary data.</text>
</comment>
<dbReference type="RefSeq" id="WP_184930465.1">
    <property type="nucleotide sequence ID" value="NZ_JACHJY010000002.1"/>
</dbReference>
<feature type="transmembrane region" description="Helical" evidence="1">
    <location>
        <begin position="20"/>
        <end position="38"/>
    </location>
</feature>